<protein>
    <submittedName>
        <fullName evidence="1">Uncharacterized protein</fullName>
    </submittedName>
</protein>
<sequence length="123" mass="13904">MTSSIITNRVSVKIPNGQKAQTEYVTLEKGKCVGVYFISFKNYNPEFAIEMSVRDPQSNTIIEPVDYRDFQHKGGGHIQGMKQVGFECNNNKFQVAVLAEQNLTDDFIGELVFTIQRDCNCSE</sequence>
<reference evidence="2" key="1">
    <citation type="submission" date="2017-06" db="EMBL/GenBank/DDBJ databases">
        <title>Capnocytophaga spp. assemblies.</title>
        <authorList>
            <person name="Gulvik C.A."/>
        </authorList>
    </citation>
    <scope>NUCLEOTIDE SEQUENCE [LARGE SCALE GENOMIC DNA]</scope>
    <source>
        <strain evidence="2">H4486</strain>
    </source>
</reference>
<dbReference type="EMBL" id="CP022383">
    <property type="protein sequence ID" value="ATA78495.1"/>
    <property type="molecule type" value="Genomic_DNA"/>
</dbReference>
<evidence type="ECO:0000313" key="1">
    <source>
        <dbReference type="EMBL" id="ATA78495.1"/>
    </source>
</evidence>
<accession>A0A250F2Q7</accession>
<dbReference type="RefSeq" id="WP_095900664.1">
    <property type="nucleotide sequence ID" value="NZ_CP022383.1"/>
</dbReference>
<gene>
    <name evidence="1" type="ORF">CGC59_01850</name>
</gene>
<name>A0A250F2Q7_CAPSP</name>
<dbReference type="Proteomes" id="UP000217334">
    <property type="component" value="Chromosome"/>
</dbReference>
<organism evidence="1 2">
    <name type="scientific">Capnocytophaga sputigena</name>
    <dbReference type="NCBI Taxonomy" id="1019"/>
    <lineage>
        <taxon>Bacteria</taxon>
        <taxon>Pseudomonadati</taxon>
        <taxon>Bacteroidota</taxon>
        <taxon>Flavobacteriia</taxon>
        <taxon>Flavobacteriales</taxon>
        <taxon>Flavobacteriaceae</taxon>
        <taxon>Capnocytophaga</taxon>
    </lineage>
</organism>
<dbReference type="AlphaFoldDB" id="A0A250F2Q7"/>
<evidence type="ECO:0000313" key="2">
    <source>
        <dbReference type="Proteomes" id="UP000217334"/>
    </source>
</evidence>
<proteinExistence type="predicted"/>